<protein>
    <submittedName>
        <fullName evidence="1">Aminoglycoside phosphotransferase domain protein</fullName>
        <ecNumber evidence="1">2.7.1.95</ecNumber>
    </submittedName>
</protein>
<proteinExistence type="predicted"/>
<dbReference type="EC" id="2.7.1.95" evidence="1"/>
<dbReference type="Proteomes" id="UP000216345">
    <property type="component" value="Unassembled WGS sequence"/>
</dbReference>
<name>A0A256FTQ8_9HYPH</name>
<accession>A0A256FTQ8</accession>
<dbReference type="EMBL" id="NNRK01000016">
    <property type="protein sequence ID" value="OYR18204.1"/>
    <property type="molecule type" value="Genomic_DNA"/>
</dbReference>
<comment type="caution">
    <text evidence="1">The sequence shown here is derived from an EMBL/GenBank/DDBJ whole genome shotgun (WGS) entry which is preliminary data.</text>
</comment>
<dbReference type="AlphaFoldDB" id="A0A256FTQ8"/>
<reference evidence="1 2" key="1">
    <citation type="submission" date="2017-07" db="EMBL/GenBank/DDBJ databases">
        <title>Phylogenetic study on the rhizospheric bacterium Ochrobactrum sp. A44.</title>
        <authorList>
            <person name="Krzyzanowska D.M."/>
            <person name="Ossowicki A."/>
            <person name="Rajewska M."/>
            <person name="Maciag T."/>
            <person name="Kaczynski Z."/>
            <person name="Czerwicka M."/>
            <person name="Jafra S."/>
        </authorList>
    </citation>
    <scope>NUCLEOTIDE SEQUENCE [LARGE SCALE GENOMIC DNA]</scope>
    <source>
        <strain evidence="1 2">PR17</strain>
    </source>
</reference>
<dbReference type="GO" id="GO:0008910">
    <property type="term" value="F:kanamycin kinase activity"/>
    <property type="evidence" value="ECO:0007669"/>
    <property type="project" value="UniProtKB-EC"/>
</dbReference>
<organism evidence="1 2">
    <name type="scientific">Brucella rhizosphaerae</name>
    <dbReference type="NCBI Taxonomy" id="571254"/>
    <lineage>
        <taxon>Bacteria</taxon>
        <taxon>Pseudomonadati</taxon>
        <taxon>Pseudomonadota</taxon>
        <taxon>Alphaproteobacteria</taxon>
        <taxon>Hyphomicrobiales</taxon>
        <taxon>Brucellaceae</taxon>
        <taxon>Brucella/Ochrobactrum group</taxon>
        <taxon>Brucella</taxon>
    </lineage>
</organism>
<dbReference type="InterPro" id="IPR011009">
    <property type="entry name" value="Kinase-like_dom_sf"/>
</dbReference>
<keyword evidence="1" id="KW-0808">Transferase</keyword>
<sequence length="87" mass="9204">MAPLSTTQAQTLTLQHFGISGQVTELGGERTQNFLIRTVDGSGFTLKVSDPLESLDGVELESAALLHIESVAPEITAPRVVQALDGE</sequence>
<keyword evidence="2" id="KW-1185">Reference proteome</keyword>
<dbReference type="SUPFAM" id="SSF56112">
    <property type="entry name" value="Protein kinase-like (PK-like)"/>
    <property type="match status" value="1"/>
</dbReference>
<gene>
    <name evidence="1" type="primary">atrB</name>
    <name evidence="1" type="ORF">CEV32_3397</name>
</gene>
<evidence type="ECO:0000313" key="1">
    <source>
        <dbReference type="EMBL" id="OYR18204.1"/>
    </source>
</evidence>
<evidence type="ECO:0000313" key="2">
    <source>
        <dbReference type="Proteomes" id="UP000216345"/>
    </source>
</evidence>